<dbReference type="Gene3D" id="1.10.520.10">
    <property type="match status" value="1"/>
</dbReference>
<evidence type="ECO:0000256" key="12">
    <source>
        <dbReference type="ARBA" id="ARBA00023004"/>
    </source>
</evidence>
<dbReference type="EMBL" id="JAJJMA010312316">
    <property type="protein sequence ID" value="MCL7049130.1"/>
    <property type="molecule type" value="Genomic_DNA"/>
</dbReference>
<organism evidence="23 24">
    <name type="scientific">Papaver nudicaule</name>
    <name type="common">Iceland poppy</name>
    <dbReference type="NCBI Taxonomy" id="74823"/>
    <lineage>
        <taxon>Eukaryota</taxon>
        <taxon>Viridiplantae</taxon>
        <taxon>Streptophyta</taxon>
        <taxon>Embryophyta</taxon>
        <taxon>Tracheophyta</taxon>
        <taxon>Spermatophyta</taxon>
        <taxon>Magnoliopsida</taxon>
        <taxon>Ranunculales</taxon>
        <taxon>Papaveraceae</taxon>
        <taxon>Papaveroideae</taxon>
        <taxon>Papaver</taxon>
    </lineage>
</organism>
<keyword evidence="12 18" id="KW-0408">Iron</keyword>
<evidence type="ECO:0000256" key="20">
    <source>
        <dbReference type="PIRSR" id="PIRSR600823-5"/>
    </source>
</evidence>
<reference evidence="23" key="1">
    <citation type="submission" date="2022-03" db="EMBL/GenBank/DDBJ databases">
        <title>A functionally conserved STORR gene fusion in Papaver species that diverged 16.8 million years ago.</title>
        <authorList>
            <person name="Catania T."/>
        </authorList>
    </citation>
    <scope>NUCLEOTIDE SEQUENCE</scope>
    <source>
        <strain evidence="23">S-191538</strain>
    </source>
</reference>
<keyword evidence="8 18" id="KW-0479">Metal-binding</keyword>
<comment type="cofactor">
    <cofactor evidence="18 21">
        <name>heme b</name>
        <dbReference type="ChEBI" id="CHEBI:60344"/>
    </cofactor>
    <text evidence="18 21">Binds 1 heme b (iron(II)-protoporphyrin IX) group per subunit.</text>
</comment>
<comment type="cofactor">
    <cofactor evidence="18 21">
        <name>Ca(2+)</name>
        <dbReference type="ChEBI" id="CHEBI:29108"/>
    </cofactor>
    <text evidence="18 21">Binds 2 calcium ions per subunit.</text>
</comment>
<feature type="active site" description="Proton acceptor" evidence="16">
    <location>
        <position position="65"/>
    </location>
</feature>
<feature type="binding site" description="axial binding residue" evidence="18">
    <location>
        <position position="187"/>
    </location>
    <ligand>
        <name>heme b</name>
        <dbReference type="ChEBI" id="CHEBI:60344"/>
    </ligand>
    <ligandPart>
        <name>Fe</name>
        <dbReference type="ChEBI" id="CHEBI:18248"/>
    </ligandPart>
</feature>
<feature type="disulfide bond" evidence="20">
    <location>
        <begin position="194"/>
        <end position="226"/>
    </location>
</feature>
<keyword evidence="24" id="KW-1185">Reference proteome</keyword>
<dbReference type="GO" id="GO:0020037">
    <property type="term" value="F:heme binding"/>
    <property type="evidence" value="ECO:0007669"/>
    <property type="project" value="UniProtKB-UniRule"/>
</dbReference>
<evidence type="ECO:0000256" key="16">
    <source>
        <dbReference type="PIRSR" id="PIRSR600823-1"/>
    </source>
</evidence>
<comment type="caution">
    <text evidence="23">The sequence shown here is derived from an EMBL/GenBank/DDBJ whole genome shotgun (WGS) entry which is preliminary data.</text>
</comment>
<dbReference type="CDD" id="cd00693">
    <property type="entry name" value="secretory_peroxidase"/>
    <property type="match status" value="1"/>
</dbReference>
<feature type="chain" id="PRO_5041480568" description="Peroxidase" evidence="21">
    <location>
        <begin position="22"/>
        <end position="321"/>
    </location>
</feature>
<feature type="disulfide bond" evidence="20">
    <location>
        <begin position="116"/>
        <end position="317"/>
    </location>
</feature>
<evidence type="ECO:0000256" key="21">
    <source>
        <dbReference type="RuleBase" id="RU362060"/>
    </source>
</evidence>
<keyword evidence="5 21" id="KW-0964">Secreted</keyword>
<evidence type="ECO:0000256" key="18">
    <source>
        <dbReference type="PIRSR" id="PIRSR600823-3"/>
    </source>
</evidence>
<dbReference type="FunFam" id="1.10.520.10:FF:000006">
    <property type="entry name" value="Peroxidase"/>
    <property type="match status" value="1"/>
</dbReference>
<feature type="binding site" evidence="18">
    <location>
        <position position="249"/>
    </location>
    <ligand>
        <name>Ca(2+)</name>
        <dbReference type="ChEBI" id="CHEBI:29108"/>
        <label>2</label>
    </ligand>
</feature>
<dbReference type="Proteomes" id="UP001177140">
    <property type="component" value="Unassembled WGS sequence"/>
</dbReference>
<dbReference type="PRINTS" id="PR00461">
    <property type="entry name" value="PLPEROXIDASE"/>
</dbReference>
<dbReference type="InterPro" id="IPR002016">
    <property type="entry name" value="Haem_peroxidase"/>
</dbReference>
<comment type="subcellular location">
    <subcellularLocation>
        <location evidence="3 21">Secreted</location>
    </subcellularLocation>
</comment>
<evidence type="ECO:0000256" key="1">
    <source>
        <dbReference type="ARBA" id="ARBA00000189"/>
    </source>
</evidence>
<evidence type="ECO:0000256" key="19">
    <source>
        <dbReference type="PIRSR" id="PIRSR600823-4"/>
    </source>
</evidence>
<feature type="binding site" evidence="18">
    <location>
        <position position="75"/>
    </location>
    <ligand>
        <name>Ca(2+)</name>
        <dbReference type="ChEBI" id="CHEBI:29108"/>
        <label>1</label>
    </ligand>
</feature>
<feature type="signal peptide" evidence="21">
    <location>
        <begin position="1"/>
        <end position="21"/>
    </location>
</feature>
<feature type="binding site" evidence="18">
    <location>
        <position position="73"/>
    </location>
    <ligand>
        <name>Ca(2+)</name>
        <dbReference type="ChEBI" id="CHEBI:29108"/>
        <label>1</label>
    </ligand>
</feature>
<dbReference type="GO" id="GO:0005576">
    <property type="term" value="C:extracellular region"/>
    <property type="evidence" value="ECO:0007669"/>
    <property type="project" value="UniProtKB-SubCell"/>
</dbReference>
<evidence type="ECO:0000256" key="7">
    <source>
        <dbReference type="ARBA" id="ARBA00022617"/>
    </source>
</evidence>
<dbReference type="Pfam" id="PF00141">
    <property type="entry name" value="peroxidase"/>
    <property type="match status" value="1"/>
</dbReference>
<dbReference type="GO" id="GO:0046872">
    <property type="term" value="F:metal ion binding"/>
    <property type="evidence" value="ECO:0007669"/>
    <property type="project" value="UniProtKB-UniRule"/>
</dbReference>
<accession>A0AA41VX45</accession>
<feature type="binding site" evidence="17">
    <location>
        <position position="156"/>
    </location>
    <ligand>
        <name>substrate</name>
    </ligand>
</feature>
<keyword evidence="14" id="KW-0325">Glycoprotein</keyword>
<dbReference type="PROSITE" id="PS00436">
    <property type="entry name" value="PEROXIDASE_2"/>
    <property type="match status" value="1"/>
</dbReference>
<evidence type="ECO:0000256" key="2">
    <source>
        <dbReference type="ARBA" id="ARBA00002322"/>
    </source>
</evidence>
<dbReference type="InterPro" id="IPR000823">
    <property type="entry name" value="Peroxidase_pln"/>
</dbReference>
<comment type="similarity">
    <text evidence="21">Belongs to the peroxidase family. Classical plant (class III) peroxidase subfamily.</text>
</comment>
<feature type="binding site" evidence="18">
    <location>
        <position position="69"/>
    </location>
    <ligand>
        <name>Ca(2+)</name>
        <dbReference type="ChEBI" id="CHEBI:29108"/>
        <label>1</label>
    </ligand>
</feature>
<evidence type="ECO:0000259" key="22">
    <source>
        <dbReference type="PROSITE" id="PS50873"/>
    </source>
</evidence>
<keyword evidence="11 21" id="KW-0560">Oxidoreductase</keyword>
<dbReference type="Gene3D" id="1.10.420.10">
    <property type="entry name" value="Peroxidase, domain 2"/>
    <property type="match status" value="1"/>
</dbReference>
<evidence type="ECO:0000256" key="4">
    <source>
        <dbReference type="ARBA" id="ARBA00012313"/>
    </source>
</evidence>
<evidence type="ECO:0000256" key="5">
    <source>
        <dbReference type="ARBA" id="ARBA00022525"/>
    </source>
</evidence>
<dbReference type="PANTHER" id="PTHR31517:SF59">
    <property type="entry name" value="PEROXIDASE"/>
    <property type="match status" value="1"/>
</dbReference>
<evidence type="ECO:0000313" key="24">
    <source>
        <dbReference type="Proteomes" id="UP001177140"/>
    </source>
</evidence>
<evidence type="ECO:0000313" key="23">
    <source>
        <dbReference type="EMBL" id="MCL7049130.1"/>
    </source>
</evidence>
<dbReference type="EC" id="1.11.1.7" evidence="4 21"/>
<evidence type="ECO:0000256" key="17">
    <source>
        <dbReference type="PIRSR" id="PIRSR600823-2"/>
    </source>
</evidence>
<name>A0AA41VX45_PAPNU</name>
<dbReference type="GO" id="GO:0140825">
    <property type="term" value="F:lactoperoxidase activity"/>
    <property type="evidence" value="ECO:0007669"/>
    <property type="project" value="UniProtKB-EC"/>
</dbReference>
<feature type="binding site" evidence="18">
    <location>
        <position position="66"/>
    </location>
    <ligand>
        <name>Ca(2+)</name>
        <dbReference type="ChEBI" id="CHEBI:29108"/>
        <label>1</label>
    </ligand>
</feature>
<feature type="binding site" evidence="18">
    <location>
        <position position="239"/>
    </location>
    <ligand>
        <name>Ca(2+)</name>
        <dbReference type="ChEBI" id="CHEBI:29108"/>
        <label>2</label>
    </ligand>
</feature>
<dbReference type="PRINTS" id="PR00458">
    <property type="entry name" value="PEROXIDASE"/>
</dbReference>
<feature type="binding site" evidence="18">
    <location>
        <position position="188"/>
    </location>
    <ligand>
        <name>Ca(2+)</name>
        <dbReference type="ChEBI" id="CHEBI:29108"/>
        <label>2</label>
    </ligand>
</feature>
<dbReference type="GO" id="GO:0006979">
    <property type="term" value="P:response to oxidative stress"/>
    <property type="evidence" value="ECO:0007669"/>
    <property type="project" value="UniProtKB-UniRule"/>
</dbReference>
<evidence type="ECO:0000256" key="9">
    <source>
        <dbReference type="ARBA" id="ARBA00022729"/>
    </source>
</evidence>
<evidence type="ECO:0000256" key="13">
    <source>
        <dbReference type="ARBA" id="ARBA00023157"/>
    </source>
</evidence>
<dbReference type="PROSITE" id="PS50873">
    <property type="entry name" value="PEROXIDASE_4"/>
    <property type="match status" value="1"/>
</dbReference>
<keyword evidence="9 21" id="KW-0732">Signal</keyword>
<comment type="catalytic activity">
    <reaction evidence="1 21">
        <text>2 a phenolic donor + H2O2 = 2 a phenolic radical donor + 2 H2O</text>
        <dbReference type="Rhea" id="RHEA:56136"/>
        <dbReference type="ChEBI" id="CHEBI:15377"/>
        <dbReference type="ChEBI" id="CHEBI:16240"/>
        <dbReference type="ChEBI" id="CHEBI:139520"/>
        <dbReference type="ChEBI" id="CHEBI:139521"/>
        <dbReference type="EC" id="1.11.1.7"/>
    </reaction>
</comment>
<evidence type="ECO:0000256" key="3">
    <source>
        <dbReference type="ARBA" id="ARBA00004613"/>
    </source>
</evidence>
<keyword evidence="10 18" id="KW-0106">Calcium</keyword>
<dbReference type="InterPro" id="IPR033905">
    <property type="entry name" value="Secretory_peroxidase"/>
</dbReference>
<keyword evidence="15 21" id="KW-0376">Hydrogen peroxide</keyword>
<keyword evidence="7 21" id="KW-0349">Heme</keyword>
<dbReference type="GO" id="GO:0042744">
    <property type="term" value="P:hydrogen peroxide catabolic process"/>
    <property type="evidence" value="ECO:0007669"/>
    <property type="project" value="UniProtKB-KW"/>
</dbReference>
<feature type="site" description="Transition state stabilizer" evidence="19">
    <location>
        <position position="61"/>
    </location>
</feature>
<feature type="binding site" evidence="18">
    <location>
        <position position="71"/>
    </location>
    <ligand>
        <name>Ca(2+)</name>
        <dbReference type="ChEBI" id="CHEBI:29108"/>
        <label>1</label>
    </ligand>
</feature>
<protein>
    <recommendedName>
        <fullName evidence="4 21">Peroxidase</fullName>
        <ecNumber evidence="4 21">1.11.1.7</ecNumber>
    </recommendedName>
</protein>
<evidence type="ECO:0000256" key="6">
    <source>
        <dbReference type="ARBA" id="ARBA00022559"/>
    </source>
</evidence>
<dbReference type="FunFam" id="1.10.420.10:FF:000007">
    <property type="entry name" value="Peroxidase"/>
    <property type="match status" value="1"/>
</dbReference>
<evidence type="ECO:0000256" key="15">
    <source>
        <dbReference type="ARBA" id="ARBA00023324"/>
    </source>
</evidence>
<dbReference type="AlphaFoldDB" id="A0AA41VX45"/>
<comment type="function">
    <text evidence="2">Removal of H(2)O(2), oxidation of toxic reductants, biosynthesis and degradation of lignin, suberization, auxin catabolism, response to environmental stresses such as wounding, pathogen attack and oxidative stress. These functions might be dependent on each isozyme/isoform in each plant tissue.</text>
</comment>
<keyword evidence="6 21" id="KW-0575">Peroxidase</keyword>
<evidence type="ECO:0000256" key="11">
    <source>
        <dbReference type="ARBA" id="ARBA00023002"/>
    </source>
</evidence>
<dbReference type="InterPro" id="IPR019794">
    <property type="entry name" value="Peroxidases_AS"/>
</dbReference>
<sequence>MKSFGVVVCLLVLLNLTSCQAQLRTGFYLGKCGSQNVESIIKNVVRQRFARDPTIVAALLRMQFHDCFVTGCDASLLINGRTSEKTSPPNFSVRGYDLIDQAKAAVERACPRVVSCADIIAIATRDAVALAKGINYRVQTGRRDGFSSQARNVNLPGPSISVSSSISFFASKGFTVRDMVLLIGGGHTVGITHCSVIQDRLFNFRNTGRPDPSMNANLLNQLRGRCPRGSPVDNLINLDQTPASSLVVDNGFYKSIRAGRGIFDIDQSMAFNPSTSAIVSSLANSGTTFQTQFGAAMIKMGALQVLTGRNGEIRKTCGARN</sequence>
<gene>
    <name evidence="23" type="ORF">MKW94_013781</name>
</gene>
<feature type="domain" description="Plant heme peroxidase family profile" evidence="22">
    <location>
        <begin position="22"/>
        <end position="321"/>
    </location>
</feature>
<feature type="disulfide bond" evidence="20">
    <location>
        <begin position="32"/>
        <end position="110"/>
    </location>
</feature>
<feature type="binding site" evidence="18">
    <location>
        <position position="84"/>
    </location>
    <ligand>
        <name>Ca(2+)</name>
        <dbReference type="ChEBI" id="CHEBI:29108"/>
        <label>1</label>
    </ligand>
</feature>
<evidence type="ECO:0000256" key="10">
    <source>
        <dbReference type="ARBA" id="ARBA00022837"/>
    </source>
</evidence>
<evidence type="ECO:0000256" key="14">
    <source>
        <dbReference type="ARBA" id="ARBA00023180"/>
    </source>
</evidence>
<evidence type="ECO:0000256" key="8">
    <source>
        <dbReference type="ARBA" id="ARBA00022723"/>
    </source>
</evidence>
<feature type="disulfide bond" evidence="20">
    <location>
        <begin position="67"/>
        <end position="72"/>
    </location>
</feature>
<proteinExistence type="inferred from homology"/>
<keyword evidence="13 20" id="KW-1015">Disulfide bond</keyword>
<dbReference type="InterPro" id="IPR010255">
    <property type="entry name" value="Haem_peroxidase_sf"/>
</dbReference>
<dbReference type="SUPFAM" id="SSF48113">
    <property type="entry name" value="Heme-dependent peroxidases"/>
    <property type="match status" value="1"/>
</dbReference>
<dbReference type="PANTHER" id="PTHR31517">
    <property type="match status" value="1"/>
</dbReference>